<dbReference type="OrthoDB" id="386371at2157"/>
<proteinExistence type="predicted"/>
<comment type="caution">
    <text evidence="3">The sequence shown here is derived from an EMBL/GenBank/DDBJ whole genome shotgun (WGS) entry which is preliminary data.</text>
</comment>
<dbReference type="EMBL" id="QPHM01000003">
    <property type="protein sequence ID" value="RCU44446.1"/>
    <property type="molecule type" value="Genomic_DNA"/>
</dbReference>
<name>A0A368N2L0_9EURY</name>
<dbReference type="AlphaFoldDB" id="A0A368N2L0"/>
<dbReference type="RefSeq" id="WP_114450620.1">
    <property type="nucleotide sequence ID" value="NZ_QPHM01000003.1"/>
</dbReference>
<gene>
    <name evidence="3" type="ORF">DU504_17030</name>
</gene>
<feature type="coiled-coil region" evidence="1">
    <location>
        <begin position="30"/>
        <end position="78"/>
    </location>
</feature>
<evidence type="ECO:0000313" key="4">
    <source>
        <dbReference type="Proteomes" id="UP000252189"/>
    </source>
</evidence>
<protein>
    <submittedName>
        <fullName evidence="3">Uncharacterized protein</fullName>
    </submittedName>
</protein>
<evidence type="ECO:0000313" key="3">
    <source>
        <dbReference type="EMBL" id="RCU44446.1"/>
    </source>
</evidence>
<feature type="compositionally biased region" description="Acidic residues" evidence="2">
    <location>
        <begin position="247"/>
        <end position="261"/>
    </location>
</feature>
<feature type="region of interest" description="Disordered" evidence="2">
    <location>
        <begin position="244"/>
        <end position="278"/>
    </location>
</feature>
<feature type="compositionally biased region" description="Polar residues" evidence="2">
    <location>
        <begin position="262"/>
        <end position="271"/>
    </location>
</feature>
<keyword evidence="1" id="KW-0175">Coiled coil</keyword>
<dbReference type="Proteomes" id="UP000252189">
    <property type="component" value="Unassembled WGS sequence"/>
</dbReference>
<evidence type="ECO:0000256" key="2">
    <source>
        <dbReference type="SAM" id="MobiDB-lite"/>
    </source>
</evidence>
<accession>A0A368N2L0</accession>
<organism evidence="3 4">
    <name type="scientific">Haloplanus salinus</name>
    <dbReference type="NCBI Taxonomy" id="1126245"/>
    <lineage>
        <taxon>Archaea</taxon>
        <taxon>Methanobacteriati</taxon>
        <taxon>Methanobacteriota</taxon>
        <taxon>Stenosarchaea group</taxon>
        <taxon>Halobacteria</taxon>
        <taxon>Halobacteriales</taxon>
        <taxon>Haloferacaceae</taxon>
        <taxon>Haloplanus</taxon>
    </lineage>
</organism>
<keyword evidence="4" id="KW-1185">Reference proteome</keyword>
<sequence>MSENASEKSIEALAEEYLSAQEQETSPEDLEEAKAHLTELQERYERFEKDYAESDPATQQLAERISETEERIAELEEAQRIPEELKEQILEEATGFMLTAEWLDPDVIEALNLALIGERDSALIIEEIEISDPDDVDDLDDITRFDIIDVVRKLALDKLERTSEIGEVWGSIADTTKEEPFETVAQLGRATPDEVVERVDDDDVDRETISNRLRNATRLQINPYFREDGVYQLSTAGKHLAQRYAEIPEDVEEGAQQEDESQATLGQNTAEQGGDDDD</sequence>
<evidence type="ECO:0000256" key="1">
    <source>
        <dbReference type="SAM" id="Coils"/>
    </source>
</evidence>
<reference evidence="3 4" key="1">
    <citation type="submission" date="2018-07" db="EMBL/GenBank/DDBJ databases">
        <title>Genome sequences of Haloplanus salinus JCM 18368T.</title>
        <authorList>
            <person name="Kim Y.B."/>
            <person name="Roh S.W."/>
        </authorList>
    </citation>
    <scope>NUCLEOTIDE SEQUENCE [LARGE SCALE GENOMIC DNA]</scope>
    <source>
        <strain evidence="3 4">JCM 18368</strain>
    </source>
</reference>